<reference evidence="1 2" key="1">
    <citation type="journal article" date="2008" name="PLoS ONE">
        <title>Environmental adaptation: genomic analysis of the piezotolerant and psychrotolerant deep-sea iron reducing bacterium Shewanella piezotolerans WP3.</title>
        <authorList>
            <person name="Wang F."/>
            <person name="Wang J."/>
            <person name="Jian H."/>
            <person name="Zhang B."/>
            <person name="Li S."/>
            <person name="Wang F."/>
            <person name="Zeng X."/>
            <person name="Gao L."/>
            <person name="Bartlett D.H."/>
            <person name="Yu J."/>
            <person name="Hu S."/>
            <person name="Xiao X."/>
        </authorList>
    </citation>
    <scope>NUCLEOTIDE SEQUENCE [LARGE SCALE GENOMIC DNA]</scope>
    <source>
        <strain evidence="2">WP3 / JCM 13877</strain>
    </source>
</reference>
<proteinExistence type="predicted"/>
<accession>B8CQ11</accession>
<dbReference type="eggNOG" id="ENOG5033DKM">
    <property type="taxonomic scope" value="Bacteria"/>
</dbReference>
<evidence type="ECO:0000313" key="2">
    <source>
        <dbReference type="Proteomes" id="UP000000753"/>
    </source>
</evidence>
<dbReference type="EMBL" id="CP000472">
    <property type="protein sequence ID" value="ACJ29874.1"/>
    <property type="molecule type" value="Genomic_DNA"/>
</dbReference>
<dbReference type="Proteomes" id="UP000000753">
    <property type="component" value="Chromosome"/>
</dbReference>
<keyword evidence="2" id="KW-1185">Reference proteome</keyword>
<evidence type="ECO:0000313" key="1">
    <source>
        <dbReference type="EMBL" id="ACJ29874.1"/>
    </source>
</evidence>
<dbReference type="AlphaFoldDB" id="B8CQ11"/>
<dbReference type="HOGENOM" id="CLU_1204119_0_0_6"/>
<gene>
    <name evidence="1" type="ordered locus">swp_3166</name>
</gene>
<organism evidence="1 2">
    <name type="scientific">Shewanella piezotolerans (strain WP3 / JCM 13877)</name>
    <dbReference type="NCBI Taxonomy" id="225849"/>
    <lineage>
        <taxon>Bacteria</taxon>
        <taxon>Pseudomonadati</taxon>
        <taxon>Pseudomonadota</taxon>
        <taxon>Gammaproteobacteria</taxon>
        <taxon>Alteromonadales</taxon>
        <taxon>Shewanellaceae</taxon>
        <taxon>Shewanella</taxon>
    </lineage>
</organism>
<dbReference type="KEGG" id="swp:swp_3166"/>
<protein>
    <submittedName>
        <fullName evidence="1">Uncharacterized protein</fullName>
    </submittedName>
</protein>
<name>B8CQ11_SHEPW</name>
<sequence length="230" mass="24709">MTMNPLSSINNPVNSGAVLADAYGASGSQSSVNSANGIQGVNASAKTSASNAPSKDDNGLVLSGRAERAQKIEAIAKDFFQDGSFSTEKLPNLIQRLYQDGILSDGQLNRLTNSGFDIPPTEEQSLADFIDEQRATLTNSSEDRELAGTLDEAKWVMRTMDAIQSPVVAQKANRVASDITALLESDRTLTDQQKNQYQGIKSLMQLASMTGEHQQATGQLNSYLALAKRH</sequence>